<comment type="caution">
    <text evidence="4">The sequence shown here is derived from an EMBL/GenBank/DDBJ whole genome shotgun (WGS) entry which is preliminary data.</text>
</comment>
<organism evidence="4 5">
    <name type="scientific">Perkinsus olseni</name>
    <name type="common">Perkinsus atlanticus</name>
    <dbReference type="NCBI Taxonomy" id="32597"/>
    <lineage>
        <taxon>Eukaryota</taxon>
        <taxon>Sar</taxon>
        <taxon>Alveolata</taxon>
        <taxon>Perkinsozoa</taxon>
        <taxon>Perkinsea</taxon>
        <taxon>Perkinsida</taxon>
        <taxon>Perkinsidae</taxon>
        <taxon>Perkinsus</taxon>
    </lineage>
</organism>
<protein>
    <recommendedName>
        <fullName evidence="3">HMA domain-containing protein</fullName>
    </recommendedName>
</protein>
<feature type="non-terminal residue" evidence="4">
    <location>
        <position position="1"/>
    </location>
</feature>
<dbReference type="InterPro" id="IPR006122">
    <property type="entry name" value="HMA_Cu_ion-bd"/>
</dbReference>
<evidence type="ECO:0000256" key="2">
    <source>
        <dbReference type="ARBA" id="ARBA00023008"/>
    </source>
</evidence>
<keyword evidence="5" id="KW-1185">Reference proteome</keyword>
<dbReference type="EMBL" id="JABANO010022726">
    <property type="protein sequence ID" value="KAF4724713.1"/>
    <property type="molecule type" value="Genomic_DNA"/>
</dbReference>
<dbReference type="InterPro" id="IPR001802">
    <property type="entry name" value="MerP/CopZ"/>
</dbReference>
<dbReference type="SUPFAM" id="SSF55008">
    <property type="entry name" value="HMA, heavy metal-associated domain"/>
    <property type="match status" value="1"/>
</dbReference>
<dbReference type="InterPro" id="IPR036163">
    <property type="entry name" value="HMA_dom_sf"/>
</dbReference>
<evidence type="ECO:0000259" key="3">
    <source>
        <dbReference type="PROSITE" id="PS50846"/>
    </source>
</evidence>
<reference evidence="4 5" key="1">
    <citation type="submission" date="2020-04" db="EMBL/GenBank/DDBJ databases">
        <title>Perkinsus olseni comparative genomics.</title>
        <authorList>
            <person name="Bogema D.R."/>
        </authorList>
    </citation>
    <scope>NUCLEOTIDE SEQUENCE [LARGE SCALE GENOMIC DNA]</scope>
    <source>
        <strain evidence="4 5">ATCC PRA-207</strain>
    </source>
</reference>
<evidence type="ECO:0000313" key="5">
    <source>
        <dbReference type="Proteomes" id="UP000553632"/>
    </source>
</evidence>
<dbReference type="PRINTS" id="PR00946">
    <property type="entry name" value="HGSCAVENGER"/>
</dbReference>
<dbReference type="Proteomes" id="UP000553632">
    <property type="component" value="Unassembled WGS sequence"/>
</dbReference>
<accession>A0A7J6RW54</accession>
<sequence>EPVEEIVDTIESVGFEAEVVGITKFEAKEATETAVLSISGMSCASCVASIERLVGNMDGVKTVAVDLIKGMASVTYIIGKSSADKIAEAIESIGYDARVEHIVKPVASPKGSPGQVPAEPTVLRVCPTSPEAGVEFEDAREILNNTPGVVGLFESTSGDSGVVQIS</sequence>
<gene>
    <name evidence="4" type="ORF">FOZ63_020852</name>
</gene>
<keyword evidence="1" id="KW-0479">Metal-binding</keyword>
<dbReference type="PROSITE" id="PS50846">
    <property type="entry name" value="HMA_2"/>
    <property type="match status" value="1"/>
</dbReference>
<dbReference type="PANTHER" id="PTHR46594">
    <property type="entry name" value="P-TYPE CATION-TRANSPORTING ATPASE"/>
    <property type="match status" value="1"/>
</dbReference>
<proteinExistence type="predicted"/>
<dbReference type="InterPro" id="IPR017969">
    <property type="entry name" value="Heavy-metal-associated_CS"/>
</dbReference>
<feature type="non-terminal residue" evidence="4">
    <location>
        <position position="166"/>
    </location>
</feature>
<evidence type="ECO:0000256" key="1">
    <source>
        <dbReference type="ARBA" id="ARBA00022723"/>
    </source>
</evidence>
<name>A0A7J6RW54_PEROL</name>
<dbReference type="AlphaFoldDB" id="A0A7J6RW54"/>
<dbReference type="Pfam" id="PF00403">
    <property type="entry name" value="HMA"/>
    <property type="match status" value="1"/>
</dbReference>
<dbReference type="Gene3D" id="3.30.70.100">
    <property type="match status" value="1"/>
</dbReference>
<dbReference type="NCBIfam" id="TIGR00003">
    <property type="entry name" value="copper ion binding protein"/>
    <property type="match status" value="1"/>
</dbReference>
<dbReference type="FunFam" id="3.30.70.100:FF:000001">
    <property type="entry name" value="ATPase copper transporting beta"/>
    <property type="match status" value="1"/>
</dbReference>
<evidence type="ECO:0000313" key="4">
    <source>
        <dbReference type="EMBL" id="KAF4724713.1"/>
    </source>
</evidence>
<dbReference type="InterPro" id="IPR006121">
    <property type="entry name" value="HMA_dom"/>
</dbReference>
<dbReference type="PROSITE" id="PS01047">
    <property type="entry name" value="HMA_1"/>
    <property type="match status" value="1"/>
</dbReference>
<dbReference type="GO" id="GO:0005507">
    <property type="term" value="F:copper ion binding"/>
    <property type="evidence" value="ECO:0007669"/>
    <property type="project" value="InterPro"/>
</dbReference>
<dbReference type="CDD" id="cd00371">
    <property type="entry name" value="HMA"/>
    <property type="match status" value="1"/>
</dbReference>
<feature type="domain" description="HMA" evidence="3">
    <location>
        <begin position="32"/>
        <end position="98"/>
    </location>
</feature>
<dbReference type="PANTHER" id="PTHR46594:SF4">
    <property type="entry name" value="P-TYPE CATION-TRANSPORTING ATPASE"/>
    <property type="match status" value="1"/>
</dbReference>
<keyword evidence="2" id="KW-0186">Copper</keyword>